<dbReference type="HOGENOM" id="CLU_003041_26_2_1"/>
<evidence type="ECO:0000256" key="5">
    <source>
        <dbReference type="ARBA" id="ARBA00022801"/>
    </source>
</evidence>
<feature type="domain" description="Helicase C-terminal" evidence="13">
    <location>
        <begin position="329"/>
        <end position="532"/>
    </location>
</feature>
<dbReference type="InterPro" id="IPR001650">
    <property type="entry name" value="Helicase_C-like"/>
</dbReference>
<dbReference type="Pfam" id="PF00270">
    <property type="entry name" value="DEAD"/>
    <property type="match status" value="1"/>
</dbReference>
<dbReference type="OrthoDB" id="422663at2759"/>
<keyword evidence="8 10" id="KW-0694">RNA-binding</keyword>
<feature type="region of interest" description="Disordered" evidence="11">
    <location>
        <begin position="522"/>
        <end position="603"/>
    </location>
</feature>
<dbReference type="RefSeq" id="XP_007911449.1">
    <property type="nucleotide sequence ID" value="XM_007913258.1"/>
</dbReference>
<dbReference type="PROSITE" id="PS51194">
    <property type="entry name" value="HELICASE_CTER"/>
    <property type="match status" value="1"/>
</dbReference>
<comment type="domain">
    <text evidence="10">The Q motif is unique to and characteristic of the DEAD box family of RNA helicases and controls ATP binding and hydrolysis.</text>
</comment>
<keyword evidence="15" id="KW-1185">Reference proteome</keyword>
<keyword evidence="2" id="KW-0690">Ribosome biogenesis</keyword>
<dbReference type="eggNOG" id="KOG0348">
    <property type="taxonomic scope" value="Eukaryota"/>
</dbReference>
<dbReference type="EC" id="3.6.4.13" evidence="10"/>
<dbReference type="CDD" id="cd18787">
    <property type="entry name" value="SF2_C_DEAD"/>
    <property type="match status" value="1"/>
</dbReference>
<feature type="region of interest" description="Disordered" evidence="11">
    <location>
        <begin position="644"/>
        <end position="685"/>
    </location>
</feature>
<evidence type="ECO:0000256" key="8">
    <source>
        <dbReference type="ARBA" id="ARBA00022884"/>
    </source>
</evidence>
<dbReference type="PROSITE" id="PS51192">
    <property type="entry name" value="HELICASE_ATP_BIND_1"/>
    <property type="match status" value="1"/>
</dbReference>
<dbReference type="SUPFAM" id="SSF52540">
    <property type="entry name" value="P-loop containing nucleoside triphosphate hydrolases"/>
    <property type="match status" value="1"/>
</dbReference>
<evidence type="ECO:0000313" key="15">
    <source>
        <dbReference type="Proteomes" id="UP000014074"/>
    </source>
</evidence>
<evidence type="ECO:0000313" key="14">
    <source>
        <dbReference type="EMBL" id="EOO03975.1"/>
    </source>
</evidence>
<feature type="domain" description="Helicase ATP-binding" evidence="12">
    <location>
        <begin position="85"/>
        <end position="291"/>
    </location>
</feature>
<dbReference type="KEGG" id="tmn:UCRPA7_664"/>
<evidence type="ECO:0000256" key="11">
    <source>
        <dbReference type="SAM" id="MobiDB-lite"/>
    </source>
</evidence>
<dbReference type="InterPro" id="IPR014001">
    <property type="entry name" value="Helicase_ATP-bd"/>
</dbReference>
<gene>
    <name evidence="14" type="ORF">UCRPA7_664</name>
</gene>
<evidence type="ECO:0000256" key="6">
    <source>
        <dbReference type="ARBA" id="ARBA00022806"/>
    </source>
</evidence>
<name>R8BXC0_PHAM7</name>
<keyword evidence="4 10" id="KW-0547">Nucleotide-binding</keyword>
<dbReference type="SMART" id="SM01178">
    <property type="entry name" value="DUF4217"/>
    <property type="match status" value="1"/>
</dbReference>
<evidence type="ECO:0000256" key="2">
    <source>
        <dbReference type="ARBA" id="ARBA00022517"/>
    </source>
</evidence>
<reference evidence="15" key="1">
    <citation type="journal article" date="2013" name="Genome Announc.">
        <title>Draft genome sequence of the ascomycete Phaeoacremonium aleophilum strain UCR-PA7, a causal agent of the esca disease complex in grapevines.</title>
        <authorList>
            <person name="Blanco-Ulate B."/>
            <person name="Rolshausen P."/>
            <person name="Cantu D."/>
        </authorList>
    </citation>
    <scope>NUCLEOTIDE SEQUENCE [LARGE SCALE GENOMIC DNA]</scope>
    <source>
        <strain evidence="15">UCR-PA7</strain>
    </source>
</reference>
<evidence type="ECO:0000259" key="13">
    <source>
        <dbReference type="PROSITE" id="PS51194"/>
    </source>
</evidence>
<dbReference type="InterPro" id="IPR011545">
    <property type="entry name" value="DEAD/DEAH_box_helicase_dom"/>
</dbReference>
<evidence type="ECO:0000256" key="7">
    <source>
        <dbReference type="ARBA" id="ARBA00022840"/>
    </source>
</evidence>
<evidence type="ECO:0000259" key="12">
    <source>
        <dbReference type="PROSITE" id="PS51192"/>
    </source>
</evidence>
<comment type="subcellular location">
    <subcellularLocation>
        <location evidence="1">Nucleus</location>
        <location evidence="1">Nucleolus</location>
    </subcellularLocation>
</comment>
<keyword evidence="5 10" id="KW-0378">Hydrolase</keyword>
<evidence type="ECO:0000256" key="4">
    <source>
        <dbReference type="ARBA" id="ARBA00022741"/>
    </source>
</evidence>
<dbReference type="GO" id="GO:0016787">
    <property type="term" value="F:hydrolase activity"/>
    <property type="evidence" value="ECO:0007669"/>
    <property type="project" value="UniProtKB-KW"/>
</dbReference>
<dbReference type="GO" id="GO:0003724">
    <property type="term" value="F:RNA helicase activity"/>
    <property type="evidence" value="ECO:0007669"/>
    <property type="project" value="UniProtKB-EC"/>
</dbReference>
<keyword evidence="3" id="KW-0698">rRNA processing</keyword>
<comment type="catalytic activity">
    <reaction evidence="10">
        <text>ATP + H2O = ADP + phosphate + H(+)</text>
        <dbReference type="Rhea" id="RHEA:13065"/>
        <dbReference type="ChEBI" id="CHEBI:15377"/>
        <dbReference type="ChEBI" id="CHEBI:15378"/>
        <dbReference type="ChEBI" id="CHEBI:30616"/>
        <dbReference type="ChEBI" id="CHEBI:43474"/>
        <dbReference type="ChEBI" id="CHEBI:456216"/>
        <dbReference type="EC" id="3.6.4.13"/>
    </reaction>
</comment>
<feature type="compositionally biased region" description="Basic residues" evidence="11">
    <location>
        <begin position="579"/>
        <end position="588"/>
    </location>
</feature>
<dbReference type="SMART" id="SM00487">
    <property type="entry name" value="DEXDc"/>
    <property type="match status" value="1"/>
</dbReference>
<dbReference type="EMBL" id="KB932812">
    <property type="protein sequence ID" value="EOO03975.1"/>
    <property type="molecule type" value="Genomic_DNA"/>
</dbReference>
<dbReference type="PANTHER" id="PTHR24031">
    <property type="entry name" value="RNA HELICASE"/>
    <property type="match status" value="1"/>
</dbReference>
<dbReference type="GO" id="GO:0005730">
    <property type="term" value="C:nucleolus"/>
    <property type="evidence" value="ECO:0007669"/>
    <property type="project" value="UniProtKB-SubCell"/>
</dbReference>
<dbReference type="InterPro" id="IPR027417">
    <property type="entry name" value="P-loop_NTPase"/>
</dbReference>
<evidence type="ECO:0000256" key="3">
    <source>
        <dbReference type="ARBA" id="ARBA00022552"/>
    </source>
</evidence>
<sequence length="708" mass="76211">MKLGPDGKPQQITSRLFSFNPTHTTIIGDAPQDAQDAEPIKPSNAPLTEEAENFLALGLSRRMAQHLSTKLEMKAPTSIQKNTIPKLVKEDSDAFLQAETGSGKTLAYLLPIVHRIMSLSHTEDGSNTGTKIHRDSGLFAVILAPTRELCKQISVVLEKVLRGAPWIVSTSVIGGESKKSEKARLRKGVNILIATPGRLTDHLDNTKVLDVGTVRWLVLDEGDRLMEMGFEEDIRTIVGKIRKEQLLTKNKEGAVLSPALPSRRVTVLCSATMKMNVQRLGEISLEDAIHITASDDGSKDGPVGEVNEAVFSAPSQLKQSYLIVPAKLRLVTLIALLKSSFARRGSVMKAIVFISCADSVDFHFELLKSTAPLEPPSPESPAAKEKTSIATDGSVAPAAYITSPANPSITLHKLHGSLSQPIRTATLHSFTTCKNPSVLITTDISSRGLDVPAVDLVIEYDPGFSVADHVHRIGRTARAGRPGKAVLFLMPGCEEGYVSLLSSSSPLTPQLYDSVLQKGFASPIDFPPTPTGSGENGDAPTPQPEKQSSNGRAESLQLHIEQRLLASDETSEEPSSKSKSPRKAKTKAPPRPNRNTLLNSGRQAFRSHIRAYATHVREERGFFDITQMHLGHVAKSFGLREAPGGIGGGVQRRAHKPSTGAGSKSSEKRGGDFDDAVGGNSAVDEDAARRMRAKMKTVMSAASEFNIG</sequence>
<dbReference type="InterPro" id="IPR025313">
    <property type="entry name" value="SPB4-like_CTE"/>
</dbReference>
<keyword evidence="7 10" id="KW-0067">ATP-binding</keyword>
<protein>
    <recommendedName>
        <fullName evidence="10">ATP-dependent RNA helicase</fullName>
        <ecNumber evidence="10">3.6.4.13</ecNumber>
    </recommendedName>
</protein>
<evidence type="ECO:0000256" key="1">
    <source>
        <dbReference type="ARBA" id="ARBA00004604"/>
    </source>
</evidence>
<organism evidence="14 15">
    <name type="scientific">Phaeoacremonium minimum (strain UCR-PA7)</name>
    <name type="common">Esca disease fungus</name>
    <name type="synonym">Togninia minima</name>
    <dbReference type="NCBI Taxonomy" id="1286976"/>
    <lineage>
        <taxon>Eukaryota</taxon>
        <taxon>Fungi</taxon>
        <taxon>Dikarya</taxon>
        <taxon>Ascomycota</taxon>
        <taxon>Pezizomycotina</taxon>
        <taxon>Sordariomycetes</taxon>
        <taxon>Sordariomycetidae</taxon>
        <taxon>Togniniales</taxon>
        <taxon>Togniniaceae</taxon>
        <taxon>Phaeoacremonium</taxon>
    </lineage>
</organism>
<keyword evidence="6 10" id="KW-0347">Helicase</keyword>
<dbReference type="Pfam" id="PF00271">
    <property type="entry name" value="Helicase_C"/>
    <property type="match status" value="1"/>
</dbReference>
<comment type="similarity">
    <text evidence="10">Belongs to the DEAD box helicase family.</text>
</comment>
<dbReference type="GeneID" id="19327317"/>
<evidence type="ECO:0000256" key="9">
    <source>
        <dbReference type="ARBA" id="ARBA00023242"/>
    </source>
</evidence>
<feature type="region of interest" description="Disordered" evidence="11">
    <location>
        <begin position="23"/>
        <end position="45"/>
    </location>
</feature>
<feature type="compositionally biased region" description="Polar residues" evidence="11">
    <location>
        <begin position="593"/>
        <end position="602"/>
    </location>
</feature>
<dbReference type="GO" id="GO:0000464">
    <property type="term" value="P:endonucleolytic cleavage in ITS1 upstream of 5.8S rRNA from tricistronic rRNA transcript (SSU-rRNA, 5.8S rRNA, LSU-rRNA)"/>
    <property type="evidence" value="ECO:0007669"/>
    <property type="project" value="EnsemblFungi"/>
</dbReference>
<dbReference type="Gene3D" id="3.40.50.300">
    <property type="entry name" value="P-loop containing nucleotide triphosphate hydrolases"/>
    <property type="match status" value="2"/>
</dbReference>
<comment type="function">
    <text evidence="10">RNA helicase.</text>
</comment>
<dbReference type="SMART" id="SM00490">
    <property type="entry name" value="HELICc"/>
    <property type="match status" value="1"/>
</dbReference>
<dbReference type="AlphaFoldDB" id="R8BXC0"/>
<dbReference type="GO" id="GO:0003723">
    <property type="term" value="F:RNA binding"/>
    <property type="evidence" value="ECO:0007669"/>
    <property type="project" value="UniProtKB-UniRule"/>
</dbReference>
<dbReference type="Proteomes" id="UP000014074">
    <property type="component" value="Unassembled WGS sequence"/>
</dbReference>
<dbReference type="Pfam" id="PF13959">
    <property type="entry name" value="CTE_SPB4"/>
    <property type="match status" value="1"/>
</dbReference>
<evidence type="ECO:0000256" key="10">
    <source>
        <dbReference type="RuleBase" id="RU365068"/>
    </source>
</evidence>
<accession>R8BXC0</accession>
<keyword evidence="9" id="KW-0539">Nucleus</keyword>
<proteinExistence type="inferred from homology"/>
<dbReference type="GO" id="GO:0005524">
    <property type="term" value="F:ATP binding"/>
    <property type="evidence" value="ECO:0007669"/>
    <property type="project" value="UniProtKB-UniRule"/>
</dbReference>
<dbReference type="CDD" id="cd17949">
    <property type="entry name" value="DEADc_DDX31"/>
    <property type="match status" value="1"/>
</dbReference>